<name>A0A0N4WQN8_HAEPC</name>
<dbReference type="AlphaFoldDB" id="A0A0N4WQN8"/>
<organism evidence="1">
    <name type="scientific">Haemonchus placei</name>
    <name type="common">Barber's pole worm</name>
    <dbReference type="NCBI Taxonomy" id="6290"/>
    <lineage>
        <taxon>Eukaryota</taxon>
        <taxon>Metazoa</taxon>
        <taxon>Ecdysozoa</taxon>
        <taxon>Nematoda</taxon>
        <taxon>Chromadorea</taxon>
        <taxon>Rhabditida</taxon>
        <taxon>Rhabditina</taxon>
        <taxon>Rhabditomorpha</taxon>
        <taxon>Strongyloidea</taxon>
        <taxon>Trichostrongylidae</taxon>
        <taxon>Haemonchus</taxon>
    </lineage>
</organism>
<sequence>MSKLMDDIELVPIADVKLHLVRTYEARMKRRWERKQQKEETTIPLLQHGELFAKKLQSVEGYVIPDNWEEVHSTVLRQGTLLPALFLSSMKHYYPKHFLPAIEVIGERIWEQQLPVHKGAHLFQCSRDAGISFKESDEIISRLSHVGACFQISVNGCCAMVLSLFQHLFFRLPALHFLLQQQVTHRQQPSTISMISRNPR</sequence>
<proteinExistence type="predicted"/>
<reference evidence="1" key="1">
    <citation type="submission" date="2017-02" db="UniProtKB">
        <authorList>
            <consortium name="WormBaseParasite"/>
        </authorList>
    </citation>
    <scope>IDENTIFICATION</scope>
</reference>
<protein>
    <submittedName>
        <fullName evidence="1">2-oxoglutarate dehydrogenase E1 component DHKTD1, mitochondrial</fullName>
    </submittedName>
</protein>
<dbReference type="Gene3D" id="3.40.30.10">
    <property type="entry name" value="Glutaredoxin"/>
    <property type="match status" value="1"/>
</dbReference>
<accession>A0A0N4WQN8</accession>
<evidence type="ECO:0000313" key="1">
    <source>
        <dbReference type="WBParaSite" id="HPLM_0001375401-mRNA-1"/>
    </source>
</evidence>
<dbReference type="WBParaSite" id="HPLM_0001375401-mRNA-1">
    <property type="protein sequence ID" value="HPLM_0001375401-mRNA-1"/>
    <property type="gene ID" value="HPLM_0001375401"/>
</dbReference>